<evidence type="ECO:0000313" key="11">
    <source>
        <dbReference type="Proteomes" id="UP000751190"/>
    </source>
</evidence>
<evidence type="ECO:0000256" key="9">
    <source>
        <dbReference type="SAM" id="Phobius"/>
    </source>
</evidence>
<evidence type="ECO:0000313" key="10">
    <source>
        <dbReference type="EMBL" id="KAG8468212.1"/>
    </source>
</evidence>
<evidence type="ECO:0000256" key="2">
    <source>
        <dbReference type="ARBA" id="ARBA00008160"/>
    </source>
</evidence>
<dbReference type="GO" id="GO:0043001">
    <property type="term" value="P:Golgi to plasma membrane protein transport"/>
    <property type="evidence" value="ECO:0007669"/>
    <property type="project" value="TreeGrafter"/>
</dbReference>
<proteinExistence type="inferred from homology"/>
<keyword evidence="5" id="KW-0653">Protein transport</keyword>
<reference evidence="10" key="1">
    <citation type="submission" date="2021-05" db="EMBL/GenBank/DDBJ databases">
        <title>The genome of the haptophyte Pavlova lutheri (Diacronema luteri, Pavlovales) - a model for lipid biosynthesis in eukaryotic algae.</title>
        <authorList>
            <person name="Hulatt C.J."/>
            <person name="Posewitz M.C."/>
        </authorList>
    </citation>
    <scope>NUCLEOTIDE SEQUENCE</scope>
    <source>
        <strain evidence="10">NIVA-4/92</strain>
    </source>
</reference>
<dbReference type="GO" id="GO:0005802">
    <property type="term" value="C:trans-Golgi network"/>
    <property type="evidence" value="ECO:0007669"/>
    <property type="project" value="TreeGrafter"/>
</dbReference>
<dbReference type="Pfam" id="PF09801">
    <property type="entry name" value="SYS1"/>
    <property type="match status" value="1"/>
</dbReference>
<dbReference type="PANTHER" id="PTHR12952:SF0">
    <property type="entry name" value="PROTEIN SYS1 HOMOLOG"/>
    <property type="match status" value="1"/>
</dbReference>
<dbReference type="PANTHER" id="PTHR12952">
    <property type="entry name" value="SYS1"/>
    <property type="match status" value="1"/>
</dbReference>
<keyword evidence="6 9" id="KW-1133">Transmembrane helix</keyword>
<comment type="subcellular location">
    <subcellularLocation>
        <location evidence="1">Golgi apparatus membrane</location>
        <topology evidence="1">Multi-pass membrane protein</topology>
    </subcellularLocation>
</comment>
<dbReference type="OrthoDB" id="542931at2759"/>
<evidence type="ECO:0000256" key="1">
    <source>
        <dbReference type="ARBA" id="ARBA00004653"/>
    </source>
</evidence>
<evidence type="ECO:0008006" key="12">
    <source>
        <dbReference type="Google" id="ProtNLM"/>
    </source>
</evidence>
<feature type="transmembrane region" description="Helical" evidence="9">
    <location>
        <begin position="12"/>
        <end position="38"/>
    </location>
</feature>
<feature type="transmembrane region" description="Helical" evidence="9">
    <location>
        <begin position="58"/>
        <end position="84"/>
    </location>
</feature>
<keyword evidence="7" id="KW-0333">Golgi apparatus</keyword>
<keyword evidence="3" id="KW-0813">Transport</keyword>
<dbReference type="EMBL" id="JAGTXO010000004">
    <property type="protein sequence ID" value="KAG8468212.1"/>
    <property type="molecule type" value="Genomic_DNA"/>
</dbReference>
<evidence type="ECO:0000256" key="8">
    <source>
        <dbReference type="ARBA" id="ARBA00023136"/>
    </source>
</evidence>
<dbReference type="GO" id="GO:0034067">
    <property type="term" value="P:protein localization to Golgi apparatus"/>
    <property type="evidence" value="ECO:0007669"/>
    <property type="project" value="TreeGrafter"/>
</dbReference>
<dbReference type="InterPro" id="IPR019185">
    <property type="entry name" value="Integral_membrane_SYS1-rel"/>
</dbReference>
<dbReference type="OMA" id="EYEMVGM"/>
<sequence length="179" mass="20102">MFYAPGFDPYLIVYQIMCVQSLMYLDLGVWVCVLTALTGTPLHAVSLRQLFSHNAVRLAFATGWIPFVAYIINAVVGAGILCVIVERAKKCLDFTATFHLMHFLFCWQHGGFPSSWEWWAVNSGSLVGMALLGEYLCMKRELQDIPLFGPQREPRESGVGAYSRVGRRLVADQRHADVV</sequence>
<dbReference type="GO" id="GO:0006895">
    <property type="term" value="P:Golgi to endosome transport"/>
    <property type="evidence" value="ECO:0007669"/>
    <property type="project" value="TreeGrafter"/>
</dbReference>
<evidence type="ECO:0000256" key="3">
    <source>
        <dbReference type="ARBA" id="ARBA00022448"/>
    </source>
</evidence>
<evidence type="ECO:0000256" key="7">
    <source>
        <dbReference type="ARBA" id="ARBA00023034"/>
    </source>
</evidence>
<dbReference type="GO" id="GO:0005829">
    <property type="term" value="C:cytosol"/>
    <property type="evidence" value="ECO:0007669"/>
    <property type="project" value="GOC"/>
</dbReference>
<dbReference type="Proteomes" id="UP000751190">
    <property type="component" value="Unassembled WGS sequence"/>
</dbReference>
<protein>
    <recommendedName>
        <fullName evidence="12">Protein SYS1 homolog</fullName>
    </recommendedName>
</protein>
<comment type="caution">
    <text evidence="10">The sequence shown here is derived from an EMBL/GenBank/DDBJ whole genome shotgun (WGS) entry which is preliminary data.</text>
</comment>
<keyword evidence="4 9" id="KW-0812">Transmembrane</keyword>
<organism evidence="10 11">
    <name type="scientific">Diacronema lutheri</name>
    <name type="common">Unicellular marine alga</name>
    <name type="synonym">Monochrysis lutheri</name>
    <dbReference type="NCBI Taxonomy" id="2081491"/>
    <lineage>
        <taxon>Eukaryota</taxon>
        <taxon>Haptista</taxon>
        <taxon>Haptophyta</taxon>
        <taxon>Pavlovophyceae</taxon>
        <taxon>Pavlovales</taxon>
        <taxon>Pavlovaceae</taxon>
        <taxon>Diacronema</taxon>
    </lineage>
</organism>
<keyword evidence="8 9" id="KW-0472">Membrane</keyword>
<dbReference type="GO" id="GO:0000139">
    <property type="term" value="C:Golgi membrane"/>
    <property type="evidence" value="ECO:0007669"/>
    <property type="project" value="UniProtKB-SubCell"/>
</dbReference>
<dbReference type="AlphaFoldDB" id="A0A8J5XTP7"/>
<comment type="similarity">
    <text evidence="2">Belongs to the SYS1 family.</text>
</comment>
<name>A0A8J5XTP7_DIALT</name>
<keyword evidence="11" id="KW-1185">Reference proteome</keyword>
<evidence type="ECO:0000256" key="6">
    <source>
        <dbReference type="ARBA" id="ARBA00022989"/>
    </source>
</evidence>
<gene>
    <name evidence="10" type="ORF">KFE25_013295</name>
</gene>
<accession>A0A8J5XTP7</accession>
<evidence type="ECO:0000256" key="5">
    <source>
        <dbReference type="ARBA" id="ARBA00022927"/>
    </source>
</evidence>
<evidence type="ECO:0000256" key="4">
    <source>
        <dbReference type="ARBA" id="ARBA00022692"/>
    </source>
</evidence>